<evidence type="ECO:0000313" key="4">
    <source>
        <dbReference type="EMBL" id="MFC6760641.1"/>
    </source>
</evidence>
<name>A0ABW2B4S1_9RHOB</name>
<feature type="domain" description="N-acetyltransferase" evidence="3">
    <location>
        <begin position="38"/>
        <end position="194"/>
    </location>
</feature>
<dbReference type="PANTHER" id="PTHR43420">
    <property type="entry name" value="ACETYLTRANSFERASE"/>
    <property type="match status" value="1"/>
</dbReference>
<dbReference type="PROSITE" id="PS51186">
    <property type="entry name" value="GNAT"/>
    <property type="match status" value="1"/>
</dbReference>
<keyword evidence="2" id="KW-0012">Acyltransferase</keyword>
<dbReference type="Gene3D" id="3.40.630.30">
    <property type="match status" value="1"/>
</dbReference>
<dbReference type="InterPro" id="IPR016181">
    <property type="entry name" value="Acyl_CoA_acyltransferase"/>
</dbReference>
<protein>
    <submittedName>
        <fullName evidence="4">GNAT family N-acetyltransferase</fullName>
    </submittedName>
</protein>
<reference evidence="5" key="1">
    <citation type="journal article" date="2019" name="Int. J. Syst. Evol. Microbiol.">
        <title>The Global Catalogue of Microorganisms (GCM) 10K type strain sequencing project: providing services to taxonomists for standard genome sequencing and annotation.</title>
        <authorList>
            <consortium name="The Broad Institute Genomics Platform"/>
            <consortium name="The Broad Institute Genome Sequencing Center for Infectious Disease"/>
            <person name="Wu L."/>
            <person name="Ma J."/>
        </authorList>
    </citation>
    <scope>NUCLEOTIDE SEQUENCE [LARGE SCALE GENOMIC DNA]</scope>
    <source>
        <strain evidence="5">CCUG 66188</strain>
    </source>
</reference>
<keyword evidence="5" id="KW-1185">Reference proteome</keyword>
<accession>A0ABW2B4S1</accession>
<dbReference type="EMBL" id="JBHSWG010000001">
    <property type="protein sequence ID" value="MFC6760641.1"/>
    <property type="molecule type" value="Genomic_DNA"/>
</dbReference>
<proteinExistence type="predicted"/>
<organism evidence="4 5">
    <name type="scientific">Sulfitobacter porphyrae</name>
    <dbReference type="NCBI Taxonomy" id="1246864"/>
    <lineage>
        <taxon>Bacteria</taxon>
        <taxon>Pseudomonadati</taxon>
        <taxon>Pseudomonadota</taxon>
        <taxon>Alphaproteobacteria</taxon>
        <taxon>Rhodobacterales</taxon>
        <taxon>Roseobacteraceae</taxon>
        <taxon>Sulfitobacter</taxon>
    </lineage>
</organism>
<evidence type="ECO:0000259" key="3">
    <source>
        <dbReference type="PROSITE" id="PS51186"/>
    </source>
</evidence>
<gene>
    <name evidence="4" type="ORF">ACFQFQ_15895</name>
</gene>
<evidence type="ECO:0000313" key="5">
    <source>
        <dbReference type="Proteomes" id="UP001596353"/>
    </source>
</evidence>
<dbReference type="Proteomes" id="UP001596353">
    <property type="component" value="Unassembled WGS sequence"/>
</dbReference>
<dbReference type="InterPro" id="IPR000182">
    <property type="entry name" value="GNAT_dom"/>
</dbReference>
<evidence type="ECO:0000256" key="2">
    <source>
        <dbReference type="ARBA" id="ARBA00023315"/>
    </source>
</evidence>
<sequence>MEFTISKGFSEDERSRVADLYWAAFSGKLHYVLGPPAKALRFLSDQLNPAFALVARDAGHRVQGVAGFKTAEGSLIGGNLRDIARSYGFLSACWRGPLLGLVERELSDDTLLMDGICVAGEARGQGLGSALLNAIRETAKAQGKSSIRLDVIDTNPRARALYERFGFEATGQEHLGPFRLIFGFRSATRMICHI</sequence>
<evidence type="ECO:0000256" key="1">
    <source>
        <dbReference type="ARBA" id="ARBA00022679"/>
    </source>
</evidence>
<dbReference type="SUPFAM" id="SSF55729">
    <property type="entry name" value="Acyl-CoA N-acyltransferases (Nat)"/>
    <property type="match status" value="1"/>
</dbReference>
<dbReference type="PANTHER" id="PTHR43420:SF47">
    <property type="entry name" value="N-ACETYLTRANSFERASE DOMAIN-CONTAINING PROTEIN"/>
    <property type="match status" value="1"/>
</dbReference>
<dbReference type="InterPro" id="IPR050680">
    <property type="entry name" value="YpeA/RimI_acetyltransf"/>
</dbReference>
<dbReference type="Pfam" id="PF00583">
    <property type="entry name" value="Acetyltransf_1"/>
    <property type="match status" value="1"/>
</dbReference>
<dbReference type="CDD" id="cd04301">
    <property type="entry name" value="NAT_SF"/>
    <property type="match status" value="1"/>
</dbReference>
<keyword evidence="1" id="KW-0808">Transferase</keyword>
<comment type="caution">
    <text evidence="4">The sequence shown here is derived from an EMBL/GenBank/DDBJ whole genome shotgun (WGS) entry which is preliminary data.</text>
</comment>